<accession>A0ABT2NJL8</accession>
<sequence>MLAKRIDGQADLSAFKTVEEYVEAKQAAAREVAEILPFYQELGQEEKELMLAYMKAAAADHGRGVEILREFFRELIRRRRAAGEVYDLPPNWPE</sequence>
<protein>
    <submittedName>
        <fullName evidence="1">Uncharacterized protein</fullName>
    </submittedName>
</protein>
<name>A0ABT2NJL8_9RHOB</name>
<dbReference type="Proteomes" id="UP001205601">
    <property type="component" value="Unassembled WGS sequence"/>
</dbReference>
<gene>
    <name evidence="1" type="ORF">N5I32_01970</name>
</gene>
<proteinExistence type="predicted"/>
<comment type="caution">
    <text evidence="1">The sequence shown here is derived from an EMBL/GenBank/DDBJ whole genome shotgun (WGS) entry which is preliminary data.</text>
</comment>
<organism evidence="1 2">
    <name type="scientific">Albidovulum sediminis</name>
    <dbReference type="NCBI Taxonomy" id="3066345"/>
    <lineage>
        <taxon>Bacteria</taxon>
        <taxon>Pseudomonadati</taxon>
        <taxon>Pseudomonadota</taxon>
        <taxon>Alphaproteobacteria</taxon>
        <taxon>Rhodobacterales</taxon>
        <taxon>Paracoccaceae</taxon>
        <taxon>Albidovulum</taxon>
    </lineage>
</organism>
<evidence type="ECO:0000313" key="1">
    <source>
        <dbReference type="EMBL" id="MCT8328273.1"/>
    </source>
</evidence>
<dbReference type="EMBL" id="JAOCQF010000001">
    <property type="protein sequence ID" value="MCT8328273.1"/>
    <property type="molecule type" value="Genomic_DNA"/>
</dbReference>
<dbReference type="RefSeq" id="WP_261493711.1">
    <property type="nucleotide sequence ID" value="NZ_JAOCQF010000001.1"/>
</dbReference>
<evidence type="ECO:0000313" key="2">
    <source>
        <dbReference type="Proteomes" id="UP001205601"/>
    </source>
</evidence>
<reference evidence="2" key="1">
    <citation type="submission" date="2023-07" db="EMBL/GenBank/DDBJ databases">
        <title>Defluviimonas sediminis sp. nov., isolated from mangrove sediment.</title>
        <authorList>
            <person name="Liu L."/>
            <person name="Li J."/>
            <person name="Huang Y."/>
            <person name="Pan J."/>
            <person name="Li M."/>
        </authorList>
    </citation>
    <scope>NUCLEOTIDE SEQUENCE [LARGE SCALE GENOMIC DNA]</scope>
    <source>
        <strain evidence="2">FT324</strain>
    </source>
</reference>
<keyword evidence="2" id="KW-1185">Reference proteome</keyword>